<dbReference type="OrthoDB" id="570998at2"/>
<feature type="coiled-coil region" evidence="1">
    <location>
        <begin position="157"/>
        <end position="215"/>
    </location>
</feature>
<sequence>MNEYLLLESETFRKKLCTDQNTCVLNEVGKLESFTENGWTTTEYIAKFYDVAVPTVKSVVLRNKNEVIMDGYKIIQKKDLRAPKFRKMFGTDIEKKIKPLHSKTRSIALFSRRAVLRIGMLLRDSEVAKKVRSYLLNSENRTLNNEQQHRRLLGQMAHQLTQQASQLAKNAEQLICQANLVTAAVNEIERTKEMVKRIDERVELQEQRLQALENSLRPNNKQQKISEEQVLLLKIELKKKKKHAVSVWSKFNKHFGLKSYANLPASSFDVALKWMKNYKG</sequence>
<dbReference type="Proteomes" id="UP000326354">
    <property type="component" value="Chromosome"/>
</dbReference>
<keyword evidence="1" id="KW-0175">Coiled coil</keyword>
<name>A0A5S9IKQ2_UABAM</name>
<proteinExistence type="predicted"/>
<organism evidence="2 3">
    <name type="scientific">Uabimicrobium amorphum</name>
    <dbReference type="NCBI Taxonomy" id="2596890"/>
    <lineage>
        <taxon>Bacteria</taxon>
        <taxon>Pseudomonadati</taxon>
        <taxon>Planctomycetota</taxon>
        <taxon>Candidatus Uabimicrobiia</taxon>
        <taxon>Candidatus Uabimicrobiales</taxon>
        <taxon>Candidatus Uabimicrobiaceae</taxon>
        <taxon>Candidatus Uabimicrobium</taxon>
    </lineage>
</organism>
<dbReference type="EMBL" id="AP019860">
    <property type="protein sequence ID" value="BBM83658.1"/>
    <property type="molecule type" value="Genomic_DNA"/>
</dbReference>
<gene>
    <name evidence="2" type="ORF">UABAM_02011</name>
</gene>
<dbReference type="AlphaFoldDB" id="A0A5S9IKQ2"/>
<dbReference type="KEGG" id="uam:UABAM_02011"/>
<keyword evidence="3" id="KW-1185">Reference proteome</keyword>
<evidence type="ECO:0000313" key="3">
    <source>
        <dbReference type="Proteomes" id="UP000326354"/>
    </source>
</evidence>
<accession>A0A5S9IKQ2</accession>
<protein>
    <submittedName>
        <fullName evidence="2">Uncharacterized protein</fullName>
    </submittedName>
</protein>
<dbReference type="RefSeq" id="WP_151967851.1">
    <property type="nucleotide sequence ID" value="NZ_AP019860.1"/>
</dbReference>
<evidence type="ECO:0000313" key="2">
    <source>
        <dbReference type="EMBL" id="BBM83658.1"/>
    </source>
</evidence>
<evidence type="ECO:0000256" key="1">
    <source>
        <dbReference type="SAM" id="Coils"/>
    </source>
</evidence>
<reference evidence="2 3" key="1">
    <citation type="submission" date="2019-08" db="EMBL/GenBank/DDBJ databases">
        <title>Complete genome sequence of Candidatus Uab amorphum.</title>
        <authorList>
            <person name="Shiratori T."/>
            <person name="Suzuki S."/>
            <person name="Kakizawa Y."/>
            <person name="Ishida K."/>
        </authorList>
    </citation>
    <scope>NUCLEOTIDE SEQUENCE [LARGE SCALE GENOMIC DNA]</scope>
    <source>
        <strain evidence="2 3">SRT547</strain>
    </source>
</reference>